<evidence type="ECO:0000256" key="1">
    <source>
        <dbReference type="ARBA" id="ARBA00006068"/>
    </source>
</evidence>
<evidence type="ECO:0000256" key="3">
    <source>
        <dbReference type="SAM" id="Phobius"/>
    </source>
</evidence>
<dbReference type="Pfam" id="PF03816">
    <property type="entry name" value="LytR_cpsA_psr"/>
    <property type="match status" value="1"/>
</dbReference>
<dbReference type="NCBIfam" id="TIGR00350">
    <property type="entry name" value="lytR_cpsA_psr"/>
    <property type="match status" value="1"/>
</dbReference>
<organism evidence="5 6">
    <name type="scientific">Gordonia defluvii</name>
    <dbReference type="NCBI Taxonomy" id="283718"/>
    <lineage>
        <taxon>Bacteria</taxon>
        <taxon>Bacillati</taxon>
        <taxon>Actinomycetota</taxon>
        <taxon>Actinomycetes</taxon>
        <taxon>Mycobacteriales</taxon>
        <taxon>Gordoniaceae</taxon>
        <taxon>Gordonia</taxon>
    </lineage>
</organism>
<proteinExistence type="inferred from homology"/>
<feature type="domain" description="Cell envelope-related transcriptional attenuator" evidence="4">
    <location>
        <begin position="143"/>
        <end position="315"/>
    </location>
</feature>
<evidence type="ECO:0000259" key="4">
    <source>
        <dbReference type="Pfam" id="PF03816"/>
    </source>
</evidence>
<feature type="region of interest" description="Disordered" evidence="2">
    <location>
        <begin position="29"/>
        <end position="54"/>
    </location>
</feature>
<comment type="caution">
    <text evidence="5">The sequence shown here is derived from an EMBL/GenBank/DDBJ whole genome shotgun (WGS) entry which is preliminary data.</text>
</comment>
<keyword evidence="3" id="KW-0812">Transmembrane</keyword>
<dbReference type="Gene3D" id="3.40.630.190">
    <property type="entry name" value="LCP protein"/>
    <property type="match status" value="1"/>
</dbReference>
<keyword evidence="3" id="KW-0472">Membrane</keyword>
<comment type="similarity">
    <text evidence="1">Belongs to the LytR/CpsA/Psr (LCP) family.</text>
</comment>
<dbReference type="Proteomes" id="UP001501035">
    <property type="component" value="Unassembled WGS sequence"/>
</dbReference>
<evidence type="ECO:0000256" key="2">
    <source>
        <dbReference type="SAM" id="MobiDB-lite"/>
    </source>
</evidence>
<feature type="region of interest" description="Disordered" evidence="2">
    <location>
        <begin position="397"/>
        <end position="455"/>
    </location>
</feature>
<evidence type="ECO:0000313" key="5">
    <source>
        <dbReference type="EMBL" id="GAA3033849.1"/>
    </source>
</evidence>
<feature type="compositionally biased region" description="Basic residues" evidence="2">
    <location>
        <begin position="37"/>
        <end position="46"/>
    </location>
</feature>
<dbReference type="InterPro" id="IPR050922">
    <property type="entry name" value="LytR/CpsA/Psr_CW_biosynth"/>
</dbReference>
<dbReference type="PANTHER" id="PTHR33392:SF6">
    <property type="entry name" value="POLYISOPRENYL-TEICHOIC ACID--PEPTIDOGLYCAN TEICHOIC ACID TRANSFERASE TAGU"/>
    <property type="match status" value="1"/>
</dbReference>
<keyword evidence="6" id="KW-1185">Reference proteome</keyword>
<dbReference type="RefSeq" id="WP_290707526.1">
    <property type="nucleotide sequence ID" value="NZ_BAAAVS010000020.1"/>
</dbReference>
<feature type="transmembrane region" description="Helical" evidence="3">
    <location>
        <begin position="62"/>
        <end position="82"/>
    </location>
</feature>
<dbReference type="InterPro" id="IPR004474">
    <property type="entry name" value="LytR_CpsA_psr"/>
</dbReference>
<name>A0ABP6L8A4_9ACTN</name>
<keyword evidence="3" id="KW-1133">Transmembrane helix</keyword>
<feature type="compositionally biased region" description="Low complexity" evidence="2">
    <location>
        <begin position="407"/>
        <end position="425"/>
    </location>
</feature>
<gene>
    <name evidence="5" type="ORF">GCM10010528_13560</name>
</gene>
<dbReference type="PANTHER" id="PTHR33392">
    <property type="entry name" value="POLYISOPRENYL-TEICHOIC ACID--PEPTIDOGLYCAN TEICHOIC ACID TRANSFERASE TAGU"/>
    <property type="match status" value="1"/>
</dbReference>
<protein>
    <recommendedName>
        <fullName evidence="4">Cell envelope-related transcriptional attenuator domain-containing protein</fullName>
    </recommendedName>
</protein>
<evidence type="ECO:0000313" key="6">
    <source>
        <dbReference type="Proteomes" id="UP001501035"/>
    </source>
</evidence>
<dbReference type="EMBL" id="BAAAVS010000020">
    <property type="protein sequence ID" value="GAA3033849.1"/>
    <property type="molecule type" value="Genomic_DNA"/>
</dbReference>
<accession>A0ABP6L8A4</accession>
<reference evidence="6" key="1">
    <citation type="journal article" date="2019" name="Int. J. Syst. Evol. Microbiol.">
        <title>The Global Catalogue of Microorganisms (GCM) 10K type strain sequencing project: providing services to taxonomists for standard genome sequencing and annotation.</title>
        <authorList>
            <consortium name="The Broad Institute Genomics Platform"/>
            <consortium name="The Broad Institute Genome Sequencing Center for Infectious Disease"/>
            <person name="Wu L."/>
            <person name="Ma J."/>
        </authorList>
    </citation>
    <scope>NUCLEOTIDE SEQUENCE [LARGE SCALE GENOMIC DNA]</scope>
    <source>
        <strain evidence="6">JCM 14234</strain>
    </source>
</reference>
<sequence length="455" mass="48333">MTRDDRVRSRPTAGQVVQARLAAGQAVPRWELPPRRPPVRSRRPVKRPTPARAPRWQPIGRGFAVAAAVGVLTVSGLAWSGAVRAARGFSTSDALGSAPHRAGAAETILLMGLDTRRDQNGEPLPPVVLHHLHAGDSDVGGYNTNALILVHIPADHKNLVAFSIPRDDYVAVNGLGVGKIKIKEAYGRRKAQAEDELHAQGIDDPKELERRGREAGRKETLHAVRDLTGVPIDRFAEVSLAGFYDLANSLDGVTVCLNSPVRDRYSGAHFPAGEQKLNGAQALAFVRQRHGLANGDLDRTHRQQAFLLSVLHQLKQMGTLANTDRLGAVVSVAQRNVVLSSGWNLLDWAESMSDLSAKSISFRTLPVARYATVGGQDVNIVDPALIRTTVERAFGVPVTNPAESQLTTSSTDSASATDTPEATPGSGTGSGSEGSAPPPDVGTAVTNRSGVPCVA</sequence>